<reference evidence="12" key="1">
    <citation type="submission" date="2025-08" db="UniProtKB">
        <authorList>
            <consortium name="RefSeq"/>
        </authorList>
    </citation>
    <scope>IDENTIFICATION</scope>
</reference>
<dbReference type="PROSITE" id="PS50041">
    <property type="entry name" value="C_TYPE_LECTIN_2"/>
    <property type="match status" value="1"/>
</dbReference>
<dbReference type="GeneID" id="101576423"/>
<keyword evidence="4" id="KW-0735">Signal-anchor</keyword>
<feature type="domain" description="C-type lectin" evidence="10">
    <location>
        <begin position="134"/>
        <end position="238"/>
    </location>
</feature>
<keyword evidence="5 9" id="KW-1133">Transmembrane helix</keyword>
<dbReference type="PANTHER" id="PTHR22800:SF242">
    <property type="entry name" value="NKG2-A_NKG2-B TYPE II INTEGRAL MEMBRANE PROTEIN"/>
    <property type="match status" value="1"/>
</dbReference>
<dbReference type="GO" id="GO:0045954">
    <property type="term" value="P:positive regulation of natural killer cell mediated cytotoxicity"/>
    <property type="evidence" value="ECO:0007669"/>
    <property type="project" value="TreeGrafter"/>
</dbReference>
<dbReference type="InterPro" id="IPR033992">
    <property type="entry name" value="NKR-like_CTLD"/>
</dbReference>
<dbReference type="InterPro" id="IPR016186">
    <property type="entry name" value="C-type_lectin-like/link_sf"/>
</dbReference>
<dbReference type="GO" id="GO:0002223">
    <property type="term" value="P:stimulatory C-type lectin receptor signaling pathway"/>
    <property type="evidence" value="ECO:0007669"/>
    <property type="project" value="TreeGrafter"/>
</dbReference>
<keyword evidence="7" id="KW-0325">Glycoprotein</keyword>
<feature type="region of interest" description="Disordered" evidence="8">
    <location>
        <begin position="1"/>
        <end position="37"/>
    </location>
</feature>
<evidence type="ECO:0000256" key="3">
    <source>
        <dbReference type="ARBA" id="ARBA00022734"/>
    </source>
</evidence>
<dbReference type="FunCoup" id="A0A6P6E289">
    <property type="interactions" value="242"/>
</dbReference>
<dbReference type="RefSeq" id="XP_023566365.1">
    <property type="nucleotide sequence ID" value="XM_023710597.1"/>
</dbReference>
<dbReference type="SMART" id="SM00034">
    <property type="entry name" value="CLECT"/>
    <property type="match status" value="1"/>
</dbReference>
<evidence type="ECO:0000256" key="8">
    <source>
        <dbReference type="SAM" id="MobiDB-lite"/>
    </source>
</evidence>
<keyword evidence="3" id="KW-0430">Lectin</keyword>
<dbReference type="InterPro" id="IPR050919">
    <property type="entry name" value="NKG2/CD94_NK_receptors"/>
</dbReference>
<dbReference type="InterPro" id="IPR016187">
    <property type="entry name" value="CTDL_fold"/>
</dbReference>
<evidence type="ECO:0000313" key="12">
    <source>
        <dbReference type="RefSeq" id="XP_023566365.1"/>
    </source>
</evidence>
<evidence type="ECO:0000313" key="11">
    <source>
        <dbReference type="Proteomes" id="UP000515203"/>
    </source>
</evidence>
<dbReference type="GO" id="GO:0030246">
    <property type="term" value="F:carbohydrate binding"/>
    <property type="evidence" value="ECO:0007669"/>
    <property type="project" value="UniProtKB-KW"/>
</dbReference>
<gene>
    <name evidence="12" type="primary">LOC101576423</name>
</gene>
<dbReference type="CDD" id="cd03593">
    <property type="entry name" value="CLECT_NK_receptors_like"/>
    <property type="match status" value="1"/>
</dbReference>
<dbReference type="Pfam" id="PF00059">
    <property type="entry name" value="Lectin_C"/>
    <property type="match status" value="1"/>
</dbReference>
<feature type="transmembrane region" description="Helical" evidence="9">
    <location>
        <begin position="71"/>
        <end position="94"/>
    </location>
</feature>
<proteinExistence type="predicted"/>
<organism evidence="11 12">
    <name type="scientific">Octodon degus</name>
    <name type="common">Degu</name>
    <name type="synonym">Sciurus degus</name>
    <dbReference type="NCBI Taxonomy" id="10160"/>
    <lineage>
        <taxon>Eukaryota</taxon>
        <taxon>Metazoa</taxon>
        <taxon>Chordata</taxon>
        <taxon>Craniata</taxon>
        <taxon>Vertebrata</taxon>
        <taxon>Euteleostomi</taxon>
        <taxon>Mammalia</taxon>
        <taxon>Eutheria</taxon>
        <taxon>Euarchontoglires</taxon>
        <taxon>Glires</taxon>
        <taxon>Rodentia</taxon>
        <taxon>Hystricomorpha</taxon>
        <taxon>Octodontidae</taxon>
        <taxon>Octodon</taxon>
    </lineage>
</organism>
<keyword evidence="11" id="KW-1185">Reference proteome</keyword>
<dbReference type="Gene3D" id="3.10.100.10">
    <property type="entry name" value="Mannose-Binding Protein A, subunit A"/>
    <property type="match status" value="1"/>
</dbReference>
<keyword evidence="6 9" id="KW-0472">Membrane</keyword>
<evidence type="ECO:0000256" key="2">
    <source>
        <dbReference type="ARBA" id="ARBA00022692"/>
    </source>
</evidence>
<dbReference type="InterPro" id="IPR001304">
    <property type="entry name" value="C-type_lectin-like"/>
</dbReference>
<dbReference type="SUPFAM" id="SSF56436">
    <property type="entry name" value="C-type lectin-like"/>
    <property type="match status" value="1"/>
</dbReference>
<dbReference type="AlphaFoldDB" id="A0A6P6E289"/>
<keyword evidence="2 9" id="KW-0812">Transmembrane</keyword>
<evidence type="ECO:0000256" key="6">
    <source>
        <dbReference type="ARBA" id="ARBA00023136"/>
    </source>
</evidence>
<dbReference type="PANTHER" id="PTHR22800">
    <property type="entry name" value="C-TYPE LECTIN PROTEINS"/>
    <property type="match status" value="1"/>
</dbReference>
<dbReference type="InParanoid" id="A0A6P6E289"/>
<sequence>MSNQQVMYSELNLAKDPKKQWKKSKGTKSSTAENKQEVTYAELTLQSASQEHQENGKDHGCRDSISPPEKLLAGFLGATCLVLVVTVTVLVIVVSPSTTTQQQNKSSSVGTRKETHGLSTIYHCAHCPNEWFTFSNNCHYFGLEKKTWNESLLSCTSKNSSLTYIDDEKEMKFLSSISRASWIGISRSGRDHPWLLVNGSVFHLQIQESSPGESNCAWLTISGLMAEDCGSPQPYYCKHKFQN</sequence>
<evidence type="ECO:0000256" key="5">
    <source>
        <dbReference type="ARBA" id="ARBA00022989"/>
    </source>
</evidence>
<name>A0A6P6E289_OCTDE</name>
<evidence type="ECO:0000256" key="1">
    <source>
        <dbReference type="ARBA" id="ARBA00004401"/>
    </source>
</evidence>
<dbReference type="OrthoDB" id="10059571at2759"/>
<evidence type="ECO:0000256" key="9">
    <source>
        <dbReference type="SAM" id="Phobius"/>
    </source>
</evidence>
<comment type="subcellular location">
    <subcellularLocation>
        <location evidence="1">Cell membrane</location>
        <topology evidence="1">Single-pass type II membrane protein</topology>
    </subcellularLocation>
</comment>
<dbReference type="GO" id="GO:0005886">
    <property type="term" value="C:plasma membrane"/>
    <property type="evidence" value="ECO:0007669"/>
    <property type="project" value="UniProtKB-SubCell"/>
</dbReference>
<dbReference type="Proteomes" id="UP000515203">
    <property type="component" value="Unplaced"/>
</dbReference>
<accession>A0A6P6E289</accession>
<evidence type="ECO:0000259" key="10">
    <source>
        <dbReference type="PROSITE" id="PS50041"/>
    </source>
</evidence>
<protein>
    <submittedName>
        <fullName evidence="12">NKG2-A/NKG2-B type II integral membrane protein-like</fullName>
    </submittedName>
</protein>
<evidence type="ECO:0000256" key="7">
    <source>
        <dbReference type="ARBA" id="ARBA00023180"/>
    </source>
</evidence>
<evidence type="ECO:0000256" key="4">
    <source>
        <dbReference type="ARBA" id="ARBA00022968"/>
    </source>
</evidence>